<dbReference type="EMBL" id="JBITDC010000019">
    <property type="protein sequence ID" value="MFI5680152.1"/>
    <property type="molecule type" value="Genomic_DNA"/>
</dbReference>
<comment type="caution">
    <text evidence="2">The sequence shown here is derived from an EMBL/GenBank/DDBJ whole genome shotgun (WGS) entry which is preliminary data.</text>
</comment>
<gene>
    <name evidence="2" type="ORF">ACIA8P_37000</name>
</gene>
<protein>
    <submittedName>
        <fullName evidence="2">Uncharacterized protein</fullName>
    </submittedName>
</protein>
<evidence type="ECO:0000256" key="1">
    <source>
        <dbReference type="SAM" id="MobiDB-lite"/>
    </source>
</evidence>
<sequence length="68" mass="6943">MSRSARVVELSGGGQDGDPLGSRTSADAASIPSRRADLILSAHHIAPARYRSAVAAVMVCPRALVGGE</sequence>
<evidence type="ECO:0000313" key="3">
    <source>
        <dbReference type="Proteomes" id="UP001612415"/>
    </source>
</evidence>
<dbReference type="RefSeq" id="WP_398660601.1">
    <property type="nucleotide sequence ID" value="NZ_JBITDC010000019.1"/>
</dbReference>
<organism evidence="2 3">
    <name type="scientific">Streptomyces cellulosae</name>
    <dbReference type="NCBI Taxonomy" id="1968"/>
    <lineage>
        <taxon>Bacteria</taxon>
        <taxon>Bacillati</taxon>
        <taxon>Actinomycetota</taxon>
        <taxon>Actinomycetes</taxon>
        <taxon>Kitasatosporales</taxon>
        <taxon>Streptomycetaceae</taxon>
        <taxon>Streptomyces</taxon>
    </lineage>
</organism>
<name>A0ABW7YCM7_STRCE</name>
<proteinExistence type="predicted"/>
<accession>A0ABW7YCM7</accession>
<evidence type="ECO:0000313" key="2">
    <source>
        <dbReference type="EMBL" id="MFI5680152.1"/>
    </source>
</evidence>
<keyword evidence="3" id="KW-1185">Reference proteome</keyword>
<dbReference type="Proteomes" id="UP001612415">
    <property type="component" value="Unassembled WGS sequence"/>
</dbReference>
<feature type="region of interest" description="Disordered" evidence="1">
    <location>
        <begin position="1"/>
        <end position="29"/>
    </location>
</feature>
<reference evidence="2 3" key="1">
    <citation type="submission" date="2024-10" db="EMBL/GenBank/DDBJ databases">
        <title>The Natural Products Discovery Center: Release of the First 8490 Sequenced Strains for Exploring Actinobacteria Biosynthetic Diversity.</title>
        <authorList>
            <person name="Kalkreuter E."/>
            <person name="Kautsar S.A."/>
            <person name="Yang D."/>
            <person name="Bader C.D."/>
            <person name="Teijaro C.N."/>
            <person name="Fluegel L."/>
            <person name="Davis C.M."/>
            <person name="Simpson J.R."/>
            <person name="Lauterbach L."/>
            <person name="Steele A.D."/>
            <person name="Gui C."/>
            <person name="Meng S."/>
            <person name="Li G."/>
            <person name="Viehrig K."/>
            <person name="Ye F."/>
            <person name="Su P."/>
            <person name="Kiefer A.F."/>
            <person name="Nichols A."/>
            <person name="Cepeda A.J."/>
            <person name="Yan W."/>
            <person name="Fan B."/>
            <person name="Jiang Y."/>
            <person name="Adhikari A."/>
            <person name="Zheng C.-J."/>
            <person name="Schuster L."/>
            <person name="Cowan T.M."/>
            <person name="Smanski M.J."/>
            <person name="Chevrette M.G."/>
            <person name="De Carvalho L.P.S."/>
            <person name="Shen B."/>
        </authorList>
    </citation>
    <scope>NUCLEOTIDE SEQUENCE [LARGE SCALE GENOMIC DNA]</scope>
    <source>
        <strain evidence="2 3">NPDC051599</strain>
    </source>
</reference>